<comment type="caution">
    <text evidence="1">The sequence shown here is derived from an EMBL/GenBank/DDBJ whole genome shotgun (WGS) entry which is preliminary data.</text>
</comment>
<protein>
    <submittedName>
        <fullName evidence="1">Uncharacterized protein</fullName>
    </submittedName>
</protein>
<dbReference type="RefSeq" id="WP_264512823.1">
    <property type="nucleotide sequence ID" value="NZ_JAPDDR010000003.1"/>
</dbReference>
<name>A0ABT3G0N7_9BACT</name>
<gene>
    <name evidence="1" type="ORF">OJ996_07465</name>
</gene>
<organism evidence="1 2">
    <name type="scientific">Luteolibacter rhizosphaerae</name>
    <dbReference type="NCBI Taxonomy" id="2989719"/>
    <lineage>
        <taxon>Bacteria</taxon>
        <taxon>Pseudomonadati</taxon>
        <taxon>Verrucomicrobiota</taxon>
        <taxon>Verrucomicrobiia</taxon>
        <taxon>Verrucomicrobiales</taxon>
        <taxon>Verrucomicrobiaceae</taxon>
        <taxon>Luteolibacter</taxon>
    </lineage>
</organism>
<evidence type="ECO:0000313" key="2">
    <source>
        <dbReference type="Proteomes" id="UP001165653"/>
    </source>
</evidence>
<proteinExistence type="predicted"/>
<reference evidence="1" key="1">
    <citation type="submission" date="2022-10" db="EMBL/GenBank/DDBJ databases">
        <title>Luteolibacter sp. GHJ8, whole genome shotgun sequencing project.</title>
        <authorList>
            <person name="Zhao G."/>
            <person name="Shen L."/>
        </authorList>
    </citation>
    <scope>NUCLEOTIDE SEQUENCE</scope>
    <source>
        <strain evidence="1">GHJ8</strain>
    </source>
</reference>
<dbReference type="EMBL" id="JAPDDR010000003">
    <property type="protein sequence ID" value="MCW1913405.1"/>
    <property type="molecule type" value="Genomic_DNA"/>
</dbReference>
<accession>A0ABT3G0N7</accession>
<keyword evidence="2" id="KW-1185">Reference proteome</keyword>
<dbReference type="Proteomes" id="UP001165653">
    <property type="component" value="Unassembled WGS sequence"/>
</dbReference>
<sequence>MSIPSKVQFNPRWKEELVCMMDGRQFIIEMTMGVYTAYLPSEAKWEQAAPEWAAGQWERVRADAAAWCEGQKMPLVIEDRAWIHFE</sequence>
<evidence type="ECO:0000313" key="1">
    <source>
        <dbReference type="EMBL" id="MCW1913405.1"/>
    </source>
</evidence>